<evidence type="ECO:0000259" key="16">
    <source>
        <dbReference type="Pfam" id="PF00156"/>
    </source>
</evidence>
<dbReference type="RefSeq" id="WP_089323231.1">
    <property type="nucleotide sequence ID" value="NZ_FZOB01000008.1"/>
</dbReference>
<reference evidence="18" key="1">
    <citation type="submission" date="2017-06" db="EMBL/GenBank/DDBJ databases">
        <authorList>
            <person name="Varghese N."/>
            <person name="Submissions S."/>
        </authorList>
    </citation>
    <scope>NUCLEOTIDE SEQUENCE [LARGE SCALE GENOMIC DNA]</scope>
    <source>
        <strain evidence="18">DSM 15668</strain>
    </source>
</reference>
<evidence type="ECO:0000256" key="10">
    <source>
        <dbReference type="ARBA" id="ARBA00022726"/>
    </source>
</evidence>
<evidence type="ECO:0000256" key="11">
    <source>
        <dbReference type="ARBA" id="ARBA00022741"/>
    </source>
</evidence>
<evidence type="ECO:0000256" key="12">
    <source>
        <dbReference type="ARBA" id="ARBA00022842"/>
    </source>
</evidence>
<dbReference type="SUPFAM" id="SSF53271">
    <property type="entry name" value="PRTase-like"/>
    <property type="match status" value="1"/>
</dbReference>
<sequence length="166" mass="18887">MELKILITEEEIKKRIKTLAKDISEEFNGEKVTAICLLKGAFIFTADLVREMKTEVEIEFMRIKSYEGTEKGEDKLIYNVESDIEGKNVLIIDDILDTGGCLKTAVSVIKEKKPAKIKTCVLLEKERDKVIDADFVGFKIPDKFVVGYGLDMNELYRDLPYIAVVE</sequence>
<dbReference type="NCBIfam" id="TIGR01203">
    <property type="entry name" value="HGPRTase"/>
    <property type="match status" value="1"/>
</dbReference>
<evidence type="ECO:0000256" key="6">
    <source>
        <dbReference type="ARBA" id="ARBA00022490"/>
    </source>
</evidence>
<evidence type="ECO:0000256" key="4">
    <source>
        <dbReference type="ARBA" id="ARBA00008391"/>
    </source>
</evidence>
<evidence type="ECO:0000256" key="14">
    <source>
        <dbReference type="ARBA" id="ARBA00049402"/>
    </source>
</evidence>
<keyword evidence="18" id="KW-1185">Reference proteome</keyword>
<comment type="subcellular location">
    <subcellularLocation>
        <location evidence="2 15">Cytoplasm</location>
    </subcellularLocation>
</comment>
<name>A0A238ZDT1_9BACT</name>
<dbReference type="GO" id="GO:0005829">
    <property type="term" value="C:cytosol"/>
    <property type="evidence" value="ECO:0007669"/>
    <property type="project" value="TreeGrafter"/>
</dbReference>
<feature type="domain" description="Phosphoribosyltransferase" evidence="16">
    <location>
        <begin position="10"/>
        <end position="151"/>
    </location>
</feature>
<evidence type="ECO:0000256" key="8">
    <source>
        <dbReference type="ARBA" id="ARBA00022679"/>
    </source>
</evidence>
<dbReference type="PANTHER" id="PTHR43340">
    <property type="entry name" value="HYPOXANTHINE-GUANINE PHOSPHORIBOSYLTRANSFERASE"/>
    <property type="match status" value="1"/>
</dbReference>
<evidence type="ECO:0000256" key="3">
    <source>
        <dbReference type="ARBA" id="ARBA00004669"/>
    </source>
</evidence>
<dbReference type="GO" id="GO:0000287">
    <property type="term" value="F:magnesium ion binding"/>
    <property type="evidence" value="ECO:0007669"/>
    <property type="project" value="TreeGrafter"/>
</dbReference>
<dbReference type="Proteomes" id="UP000198405">
    <property type="component" value="Unassembled WGS sequence"/>
</dbReference>
<proteinExistence type="inferred from homology"/>
<evidence type="ECO:0000313" key="17">
    <source>
        <dbReference type="EMBL" id="SNR81450.1"/>
    </source>
</evidence>
<dbReference type="GO" id="GO:0032264">
    <property type="term" value="P:IMP salvage"/>
    <property type="evidence" value="ECO:0007669"/>
    <property type="project" value="UniProtKB-UniPathway"/>
</dbReference>
<evidence type="ECO:0000256" key="9">
    <source>
        <dbReference type="ARBA" id="ARBA00022723"/>
    </source>
</evidence>
<evidence type="ECO:0000256" key="15">
    <source>
        <dbReference type="RuleBase" id="RU364099"/>
    </source>
</evidence>
<comment type="similarity">
    <text evidence="4 15">Belongs to the purine/pyrimidine phosphoribosyltransferase family.</text>
</comment>
<dbReference type="GO" id="GO:0006166">
    <property type="term" value="P:purine ribonucleoside salvage"/>
    <property type="evidence" value="ECO:0007669"/>
    <property type="project" value="UniProtKB-KW"/>
</dbReference>
<keyword evidence="8 15" id="KW-0808">Transferase</keyword>
<dbReference type="UniPathway" id="UPA00591">
    <property type="reaction ID" value="UER00648"/>
</dbReference>
<dbReference type="PANTHER" id="PTHR43340:SF1">
    <property type="entry name" value="HYPOXANTHINE PHOSPHORIBOSYLTRANSFERASE"/>
    <property type="match status" value="1"/>
</dbReference>
<dbReference type="Gene3D" id="3.40.50.2020">
    <property type="match status" value="1"/>
</dbReference>
<dbReference type="GO" id="GO:0004422">
    <property type="term" value="F:hypoxanthine phosphoribosyltransferase activity"/>
    <property type="evidence" value="ECO:0007669"/>
    <property type="project" value="InterPro"/>
</dbReference>
<organism evidence="17 18">
    <name type="scientific">Desulfurobacterium atlanticum</name>
    <dbReference type="NCBI Taxonomy" id="240169"/>
    <lineage>
        <taxon>Bacteria</taxon>
        <taxon>Pseudomonadati</taxon>
        <taxon>Aquificota</taxon>
        <taxon>Aquificia</taxon>
        <taxon>Desulfurobacteriales</taxon>
        <taxon>Desulfurobacteriaceae</taxon>
        <taxon>Desulfurobacterium</taxon>
    </lineage>
</organism>
<dbReference type="GO" id="GO:0032263">
    <property type="term" value="P:GMP salvage"/>
    <property type="evidence" value="ECO:0007669"/>
    <property type="project" value="TreeGrafter"/>
</dbReference>
<dbReference type="EMBL" id="FZOB01000008">
    <property type="protein sequence ID" value="SNR81450.1"/>
    <property type="molecule type" value="Genomic_DNA"/>
</dbReference>
<gene>
    <name evidence="17" type="ORF">SAMN06265340_1089</name>
</gene>
<keyword evidence="7 15" id="KW-0328">Glycosyltransferase</keyword>
<comment type="pathway">
    <text evidence="3 15">Purine metabolism; IMP biosynthesis via salvage pathway; IMP from hypoxanthine: step 1/1.</text>
</comment>
<dbReference type="GO" id="GO:0046100">
    <property type="term" value="P:hypoxanthine metabolic process"/>
    <property type="evidence" value="ECO:0007669"/>
    <property type="project" value="TreeGrafter"/>
</dbReference>
<dbReference type="AlphaFoldDB" id="A0A238ZDT1"/>
<comment type="cofactor">
    <cofactor evidence="1 15">
        <name>Mg(2+)</name>
        <dbReference type="ChEBI" id="CHEBI:18420"/>
    </cofactor>
</comment>
<dbReference type="Pfam" id="PF00156">
    <property type="entry name" value="Pribosyltran"/>
    <property type="match status" value="1"/>
</dbReference>
<evidence type="ECO:0000256" key="7">
    <source>
        <dbReference type="ARBA" id="ARBA00022676"/>
    </source>
</evidence>
<dbReference type="GO" id="GO:0006178">
    <property type="term" value="P:guanine salvage"/>
    <property type="evidence" value="ECO:0007669"/>
    <property type="project" value="TreeGrafter"/>
</dbReference>
<accession>A0A238ZDT1</accession>
<dbReference type="CDD" id="cd06223">
    <property type="entry name" value="PRTases_typeI"/>
    <property type="match status" value="1"/>
</dbReference>
<evidence type="ECO:0000256" key="13">
    <source>
        <dbReference type="ARBA" id="ARBA00048811"/>
    </source>
</evidence>
<dbReference type="EC" id="2.4.2.8" evidence="5 15"/>
<dbReference type="InterPro" id="IPR029057">
    <property type="entry name" value="PRTase-like"/>
</dbReference>
<evidence type="ECO:0000313" key="18">
    <source>
        <dbReference type="Proteomes" id="UP000198405"/>
    </source>
</evidence>
<dbReference type="GO" id="GO:0000166">
    <property type="term" value="F:nucleotide binding"/>
    <property type="evidence" value="ECO:0007669"/>
    <property type="project" value="UniProtKB-KW"/>
</dbReference>
<dbReference type="GO" id="GO:0052657">
    <property type="term" value="F:guanine phosphoribosyltransferase activity"/>
    <property type="evidence" value="ECO:0007669"/>
    <property type="project" value="RHEA"/>
</dbReference>
<dbReference type="OrthoDB" id="9802824at2"/>
<keyword evidence="10 15" id="KW-0660">Purine salvage</keyword>
<evidence type="ECO:0000256" key="5">
    <source>
        <dbReference type="ARBA" id="ARBA00011895"/>
    </source>
</evidence>
<evidence type="ECO:0000256" key="2">
    <source>
        <dbReference type="ARBA" id="ARBA00004496"/>
    </source>
</evidence>
<dbReference type="InterPro" id="IPR005904">
    <property type="entry name" value="Hxn_phspho_trans"/>
</dbReference>
<dbReference type="InterPro" id="IPR000836">
    <property type="entry name" value="PRTase_dom"/>
</dbReference>
<comment type="catalytic activity">
    <reaction evidence="13">
        <text>GMP + diphosphate = guanine + 5-phospho-alpha-D-ribose 1-diphosphate</text>
        <dbReference type="Rhea" id="RHEA:25424"/>
        <dbReference type="ChEBI" id="CHEBI:16235"/>
        <dbReference type="ChEBI" id="CHEBI:33019"/>
        <dbReference type="ChEBI" id="CHEBI:58017"/>
        <dbReference type="ChEBI" id="CHEBI:58115"/>
        <dbReference type="EC" id="2.4.2.8"/>
    </reaction>
    <physiologicalReaction direction="right-to-left" evidence="13">
        <dbReference type="Rhea" id="RHEA:25426"/>
    </physiologicalReaction>
</comment>
<keyword evidence="6 15" id="KW-0963">Cytoplasm</keyword>
<comment type="catalytic activity">
    <reaction evidence="14">
        <text>IMP + diphosphate = hypoxanthine + 5-phospho-alpha-D-ribose 1-diphosphate</text>
        <dbReference type="Rhea" id="RHEA:17973"/>
        <dbReference type="ChEBI" id="CHEBI:17368"/>
        <dbReference type="ChEBI" id="CHEBI:33019"/>
        <dbReference type="ChEBI" id="CHEBI:58017"/>
        <dbReference type="ChEBI" id="CHEBI:58053"/>
        <dbReference type="EC" id="2.4.2.8"/>
    </reaction>
    <physiologicalReaction direction="right-to-left" evidence="14">
        <dbReference type="Rhea" id="RHEA:17975"/>
    </physiologicalReaction>
</comment>
<keyword evidence="12 15" id="KW-0460">Magnesium</keyword>
<keyword evidence="11 15" id="KW-0547">Nucleotide-binding</keyword>
<protein>
    <recommendedName>
        <fullName evidence="5 15">Hypoxanthine phosphoribosyltransferase</fullName>
        <ecNumber evidence="5 15">2.4.2.8</ecNumber>
    </recommendedName>
</protein>
<keyword evidence="9 15" id="KW-0479">Metal-binding</keyword>
<evidence type="ECO:0000256" key="1">
    <source>
        <dbReference type="ARBA" id="ARBA00001946"/>
    </source>
</evidence>
<dbReference type="InterPro" id="IPR050408">
    <property type="entry name" value="HGPRT"/>
</dbReference>